<dbReference type="RefSeq" id="WP_245928701.1">
    <property type="nucleotide sequence ID" value="NZ_PYGA01000006.1"/>
</dbReference>
<name>A0A2P8DL51_9ACTN</name>
<dbReference type="Pfam" id="PF04149">
    <property type="entry name" value="DUF397"/>
    <property type="match status" value="1"/>
</dbReference>
<organism evidence="2 3">
    <name type="scientific">Murinocardiopsis flavida</name>
    <dbReference type="NCBI Taxonomy" id="645275"/>
    <lineage>
        <taxon>Bacteria</taxon>
        <taxon>Bacillati</taxon>
        <taxon>Actinomycetota</taxon>
        <taxon>Actinomycetes</taxon>
        <taxon>Streptosporangiales</taxon>
        <taxon>Nocardiopsidaceae</taxon>
        <taxon>Murinocardiopsis</taxon>
    </lineage>
</organism>
<dbReference type="Proteomes" id="UP000240542">
    <property type="component" value="Unassembled WGS sequence"/>
</dbReference>
<protein>
    <submittedName>
        <fullName evidence="2">Uncharacterized protein DUF397</fullName>
    </submittedName>
</protein>
<reference evidence="2 3" key="1">
    <citation type="submission" date="2018-03" db="EMBL/GenBank/DDBJ databases">
        <title>Genomic Encyclopedia of Archaeal and Bacterial Type Strains, Phase II (KMG-II): from individual species to whole genera.</title>
        <authorList>
            <person name="Goeker M."/>
        </authorList>
    </citation>
    <scope>NUCLEOTIDE SEQUENCE [LARGE SCALE GENOMIC DNA]</scope>
    <source>
        <strain evidence="2 3">DSM 45312</strain>
    </source>
</reference>
<evidence type="ECO:0000259" key="1">
    <source>
        <dbReference type="Pfam" id="PF04149"/>
    </source>
</evidence>
<comment type="caution">
    <text evidence="2">The sequence shown here is derived from an EMBL/GenBank/DDBJ whole genome shotgun (WGS) entry which is preliminary data.</text>
</comment>
<dbReference type="InterPro" id="IPR007278">
    <property type="entry name" value="DUF397"/>
</dbReference>
<feature type="domain" description="DUF397" evidence="1">
    <location>
        <begin position="13"/>
        <end position="65"/>
    </location>
</feature>
<keyword evidence="3" id="KW-1185">Reference proteome</keyword>
<accession>A0A2P8DL51</accession>
<proteinExistence type="predicted"/>
<dbReference type="EMBL" id="PYGA01000006">
    <property type="protein sequence ID" value="PSK97957.1"/>
    <property type="molecule type" value="Genomic_DNA"/>
</dbReference>
<evidence type="ECO:0000313" key="3">
    <source>
        <dbReference type="Proteomes" id="UP000240542"/>
    </source>
</evidence>
<sequence>MSEIASQIATPKNWHKSTYSQADTNCVEVAYVASGGAAVRDTQYRMIGHLTFDNGAWSAFLKGVKGSAL</sequence>
<evidence type="ECO:0000313" key="2">
    <source>
        <dbReference type="EMBL" id="PSK97957.1"/>
    </source>
</evidence>
<gene>
    <name evidence="2" type="ORF">CLV63_1065</name>
</gene>
<dbReference type="AlphaFoldDB" id="A0A2P8DL51"/>